<dbReference type="RefSeq" id="WP_082593373.1">
    <property type="nucleotide sequence ID" value="NZ_AZCX01000003.1"/>
</dbReference>
<evidence type="ECO:0000313" key="6">
    <source>
        <dbReference type="EMBL" id="KRK48568.1"/>
    </source>
</evidence>
<sequence>MISEKTTQKQLSLLHQTWPLHGQMTVIKNGVFSRPEPTFRAPAEKIHRGLVFSYQGKLFREGWLWAISDGRYIPYQRVRGHLPRSVRKRRVGGVNWYRAGRVLDTAAKQPLAGIWPYSSERHVADRGQSMTVEAVRPLLPTKVEQRELQRVKQAIARVQQPDSVVIAHLTDTHFSSYASPSTARSLHYLKTVSYYAKDTALDLIVHNGDLTDGVVDKRYELTDMKQAVAALQLSQRPVLISQGNHDDNSGYARDVDSQFYDQVITNPEANQIKGATFAGLLDNRLVTNANHAVYGRYKVPDSPVNVIILDGFDQPDDLPGYRSRYDFRHGWTHFSPAQQTWLRETLTALPDDEMALVFTHIMPHGLPFDRHGNYNEFAATNQRGGADEGDAIRAILRQYQQRTGNLIAVVAGHTHIDDYAYQDGINWIVSTCAITDRGLGRLKRRFNTRYEQAWDVFSVNPSTRELYRIRYGYHNRRGFLGRVHWRGFKGKFTF</sequence>
<dbReference type="InterPro" id="IPR029052">
    <property type="entry name" value="Metallo-depent_PP-like"/>
</dbReference>
<dbReference type="GO" id="GO:0016787">
    <property type="term" value="F:hydrolase activity"/>
    <property type="evidence" value="ECO:0007669"/>
    <property type="project" value="UniProtKB-KW"/>
</dbReference>
<dbReference type="GO" id="GO:0046872">
    <property type="term" value="F:metal ion binding"/>
    <property type="evidence" value="ECO:0007669"/>
    <property type="project" value="UniProtKB-KW"/>
</dbReference>
<evidence type="ECO:0000256" key="3">
    <source>
        <dbReference type="ARBA" id="ARBA00023004"/>
    </source>
</evidence>
<comment type="similarity">
    <text evidence="4">Belongs to the cyclic nucleotide phosphodiesterase class-III family.</text>
</comment>
<dbReference type="Pfam" id="PF00149">
    <property type="entry name" value="Metallophos"/>
    <property type="match status" value="1"/>
</dbReference>
<keyword evidence="7" id="KW-1185">Reference proteome</keyword>
<keyword evidence="2" id="KW-0378">Hydrolase</keyword>
<proteinExistence type="inferred from homology"/>
<dbReference type="PANTHER" id="PTHR42988:SF2">
    <property type="entry name" value="CYCLIC NUCLEOTIDE PHOSPHODIESTERASE CBUA0032-RELATED"/>
    <property type="match status" value="1"/>
</dbReference>
<protein>
    <recommendedName>
        <fullName evidence="5">Calcineurin-like phosphoesterase domain-containing protein</fullName>
    </recommendedName>
</protein>
<evidence type="ECO:0000256" key="2">
    <source>
        <dbReference type="ARBA" id="ARBA00022801"/>
    </source>
</evidence>
<dbReference type="PATRIC" id="fig|1302272.5.peg.1696"/>
<dbReference type="PANTHER" id="PTHR42988">
    <property type="entry name" value="PHOSPHOHYDROLASE"/>
    <property type="match status" value="1"/>
</dbReference>
<dbReference type="SUPFAM" id="SSF56300">
    <property type="entry name" value="Metallo-dependent phosphatases"/>
    <property type="match status" value="1"/>
</dbReference>
<evidence type="ECO:0000256" key="4">
    <source>
        <dbReference type="ARBA" id="ARBA00025742"/>
    </source>
</evidence>
<dbReference type="InterPro" id="IPR004843">
    <property type="entry name" value="Calcineurin-like_PHP"/>
</dbReference>
<keyword evidence="3" id="KW-0408">Iron</keyword>
<keyword evidence="1" id="KW-0479">Metal-binding</keyword>
<dbReference type="Gene3D" id="3.60.21.10">
    <property type="match status" value="1"/>
</dbReference>
<reference evidence="6 7" key="1">
    <citation type="journal article" date="2015" name="Genome Announc.">
        <title>Expanding the biotechnology potential of lactobacilli through comparative genomics of 213 strains and associated genera.</title>
        <authorList>
            <person name="Sun Z."/>
            <person name="Harris H.M."/>
            <person name="McCann A."/>
            <person name="Guo C."/>
            <person name="Argimon S."/>
            <person name="Zhang W."/>
            <person name="Yang X."/>
            <person name="Jeffery I.B."/>
            <person name="Cooney J.C."/>
            <person name="Kagawa T.F."/>
            <person name="Liu W."/>
            <person name="Song Y."/>
            <person name="Salvetti E."/>
            <person name="Wrobel A."/>
            <person name="Rasinkangas P."/>
            <person name="Parkhill J."/>
            <person name="Rea M.C."/>
            <person name="O'Sullivan O."/>
            <person name="Ritari J."/>
            <person name="Douillard F.P."/>
            <person name="Paul Ross R."/>
            <person name="Yang R."/>
            <person name="Briner A.E."/>
            <person name="Felis G.E."/>
            <person name="de Vos W.M."/>
            <person name="Barrangou R."/>
            <person name="Klaenhammer T.R."/>
            <person name="Caufield P.W."/>
            <person name="Cui Y."/>
            <person name="Zhang H."/>
            <person name="O'Toole P.W."/>
        </authorList>
    </citation>
    <scope>NUCLEOTIDE SEQUENCE [LARGE SCALE GENOMIC DNA]</scope>
    <source>
        <strain evidence="6 7">JCM 15530</strain>
    </source>
</reference>
<organism evidence="6 7">
    <name type="scientific">Secundilactobacillus kimchicus JCM 15530</name>
    <dbReference type="NCBI Taxonomy" id="1302272"/>
    <lineage>
        <taxon>Bacteria</taxon>
        <taxon>Bacillati</taxon>
        <taxon>Bacillota</taxon>
        <taxon>Bacilli</taxon>
        <taxon>Lactobacillales</taxon>
        <taxon>Lactobacillaceae</taxon>
        <taxon>Secundilactobacillus</taxon>
    </lineage>
</organism>
<dbReference type="STRING" id="1302272.FC96_GL001679"/>
<feature type="domain" description="Calcineurin-like phosphoesterase" evidence="5">
    <location>
        <begin position="166"/>
        <end position="416"/>
    </location>
</feature>
<dbReference type="EMBL" id="AZCX01000003">
    <property type="protein sequence ID" value="KRK48568.1"/>
    <property type="molecule type" value="Genomic_DNA"/>
</dbReference>
<evidence type="ECO:0000313" key="7">
    <source>
        <dbReference type="Proteomes" id="UP000050911"/>
    </source>
</evidence>
<evidence type="ECO:0000256" key="1">
    <source>
        <dbReference type="ARBA" id="ARBA00022723"/>
    </source>
</evidence>
<dbReference type="Proteomes" id="UP000050911">
    <property type="component" value="Unassembled WGS sequence"/>
</dbReference>
<evidence type="ECO:0000259" key="5">
    <source>
        <dbReference type="Pfam" id="PF00149"/>
    </source>
</evidence>
<name>A0A0R1HQ30_9LACO</name>
<comment type="caution">
    <text evidence="6">The sequence shown here is derived from an EMBL/GenBank/DDBJ whole genome shotgun (WGS) entry which is preliminary data.</text>
</comment>
<gene>
    <name evidence="6" type="ORF">FC96_GL001679</name>
</gene>
<dbReference type="InterPro" id="IPR050884">
    <property type="entry name" value="CNP_phosphodiesterase-III"/>
</dbReference>
<dbReference type="AlphaFoldDB" id="A0A0R1HQ30"/>
<dbReference type="OrthoDB" id="2323337at2"/>
<accession>A0A0R1HQ30</accession>